<dbReference type="InterPro" id="IPR003105">
    <property type="entry name" value="SRA_YDG"/>
</dbReference>
<organism evidence="2 3">
    <name type="scientific">Hymenobacter duratus</name>
    <dbReference type="NCBI Taxonomy" id="2771356"/>
    <lineage>
        <taxon>Bacteria</taxon>
        <taxon>Pseudomonadati</taxon>
        <taxon>Bacteroidota</taxon>
        <taxon>Cytophagia</taxon>
        <taxon>Cytophagales</taxon>
        <taxon>Hymenobacteraceae</taxon>
        <taxon>Hymenobacter</taxon>
    </lineage>
</organism>
<dbReference type="EMBL" id="JACWZZ010000001">
    <property type="protein sequence ID" value="MBD2714660.1"/>
    <property type="molecule type" value="Genomic_DNA"/>
</dbReference>
<gene>
    <name evidence="2" type="ORF">IC231_06405</name>
</gene>
<proteinExistence type="predicted"/>
<evidence type="ECO:0000313" key="2">
    <source>
        <dbReference type="EMBL" id="MBD2714660.1"/>
    </source>
</evidence>
<dbReference type="SUPFAM" id="SSF88697">
    <property type="entry name" value="PUA domain-like"/>
    <property type="match status" value="1"/>
</dbReference>
<dbReference type="PANTHER" id="PTHR14140:SF27">
    <property type="entry name" value="OS04G0289800 PROTEIN"/>
    <property type="match status" value="1"/>
</dbReference>
<dbReference type="InterPro" id="IPR036987">
    <property type="entry name" value="SRA-YDG_sf"/>
</dbReference>
<protein>
    <submittedName>
        <fullName evidence="2">YDG/SRA domain-containing protein</fullName>
    </submittedName>
</protein>
<dbReference type="InterPro" id="IPR015947">
    <property type="entry name" value="PUA-like_sf"/>
</dbReference>
<feature type="domain" description="YDG" evidence="1">
    <location>
        <begin position="10"/>
        <end position="148"/>
    </location>
</feature>
<sequence length="150" mass="17006">MPFYLLRIFGHVGTYRPGDIFANRLELSLRRLHRPRRAGVSGSQAEGADSIVLAGAYEDDLFGEDDIIYSGSGGRDPKTGRQTTHQEMTGRNLALRRSQETGRPVRVFQRVEQDGNEVFRYEGLYRVVSHEYTRGVAGFQVFLFRLVPVV</sequence>
<dbReference type="Pfam" id="PF02182">
    <property type="entry name" value="SAD_SRA"/>
    <property type="match status" value="1"/>
</dbReference>
<name>A0ABR8JCW9_9BACT</name>
<comment type="caution">
    <text evidence="2">The sequence shown here is derived from an EMBL/GenBank/DDBJ whole genome shotgun (WGS) entry which is preliminary data.</text>
</comment>
<dbReference type="Proteomes" id="UP000642468">
    <property type="component" value="Unassembled WGS sequence"/>
</dbReference>
<dbReference type="PROSITE" id="PS51015">
    <property type="entry name" value="YDG"/>
    <property type="match status" value="1"/>
</dbReference>
<keyword evidence="3" id="KW-1185">Reference proteome</keyword>
<dbReference type="SMART" id="SM00466">
    <property type="entry name" value="SRA"/>
    <property type="match status" value="1"/>
</dbReference>
<evidence type="ECO:0000313" key="3">
    <source>
        <dbReference type="Proteomes" id="UP000642468"/>
    </source>
</evidence>
<dbReference type="PANTHER" id="PTHR14140">
    <property type="entry name" value="E3 UBIQUITIN-PROTEIN LIGASE UHRF-RELATED"/>
    <property type="match status" value="1"/>
</dbReference>
<evidence type="ECO:0000259" key="1">
    <source>
        <dbReference type="PROSITE" id="PS51015"/>
    </source>
</evidence>
<dbReference type="Gene3D" id="2.30.280.10">
    <property type="entry name" value="SRA-YDG"/>
    <property type="match status" value="1"/>
</dbReference>
<accession>A0ABR8JCW9</accession>
<dbReference type="InterPro" id="IPR045134">
    <property type="entry name" value="UHRF1/2-like"/>
</dbReference>
<reference evidence="2 3" key="1">
    <citation type="submission" date="2020-09" db="EMBL/GenBank/DDBJ databases">
        <authorList>
            <person name="Kim M.K."/>
        </authorList>
    </citation>
    <scope>NUCLEOTIDE SEQUENCE [LARGE SCALE GENOMIC DNA]</scope>
    <source>
        <strain evidence="2 3">BT646</strain>
    </source>
</reference>